<dbReference type="HAMAP" id="MF_00048">
    <property type="entry name" value="UPF0102"/>
    <property type="match status" value="1"/>
</dbReference>
<keyword evidence="3" id="KW-0540">Nuclease</keyword>
<dbReference type="Proteomes" id="UP000006666">
    <property type="component" value="Chromosome"/>
</dbReference>
<dbReference type="GO" id="GO:0003676">
    <property type="term" value="F:nucleic acid binding"/>
    <property type="evidence" value="ECO:0007669"/>
    <property type="project" value="InterPro"/>
</dbReference>
<evidence type="ECO:0000256" key="2">
    <source>
        <dbReference type="HAMAP-Rule" id="MF_00048"/>
    </source>
</evidence>
<protein>
    <recommendedName>
        <fullName evidence="2">UPF0102 protein Ksed_11140</fullName>
    </recommendedName>
</protein>
<dbReference type="eggNOG" id="COG0792">
    <property type="taxonomic scope" value="Bacteria"/>
</dbReference>
<evidence type="ECO:0000313" key="3">
    <source>
        <dbReference type="EMBL" id="ACV06154.1"/>
    </source>
</evidence>
<sequence length="120" mass="13656">MTRERRTLGRRGEDIAARWWQERGARVLERNWRHRLGEIDLVVTSGPRLVVCEVKTRSTVAFGQPVEMVALPQRRRLRRLTAAWLQEHPGRWAEVRIDVIGVLLPPGGPATVQHVPGAVS</sequence>
<keyword evidence="3" id="KW-0255">Endonuclease</keyword>
<dbReference type="PANTHER" id="PTHR34039">
    <property type="entry name" value="UPF0102 PROTEIN YRAN"/>
    <property type="match status" value="1"/>
</dbReference>
<gene>
    <name evidence="3" type="ordered locus">Ksed_11140</name>
</gene>
<comment type="similarity">
    <text evidence="1 2">Belongs to the UPF0102 family.</text>
</comment>
<dbReference type="InterPro" id="IPR011335">
    <property type="entry name" value="Restrct_endonuc-II-like"/>
</dbReference>
<dbReference type="HOGENOM" id="CLU_115353_2_3_11"/>
<reference evidence="3 4" key="1">
    <citation type="journal article" date="2009" name="Stand. Genomic Sci.">
        <title>Complete genome sequence of Kytococcus sedentarius type strain (541).</title>
        <authorList>
            <person name="Sims D."/>
            <person name="Brettin T."/>
            <person name="Detter J.C."/>
            <person name="Han C."/>
            <person name="Lapidus A."/>
            <person name="Copeland A."/>
            <person name="Glavina Del Rio T."/>
            <person name="Nolan M."/>
            <person name="Chen F."/>
            <person name="Lucas S."/>
            <person name="Tice H."/>
            <person name="Cheng J.F."/>
            <person name="Bruce D."/>
            <person name="Goodwin L."/>
            <person name="Pitluck S."/>
            <person name="Ovchinnikova G."/>
            <person name="Pati A."/>
            <person name="Ivanova N."/>
            <person name="Mavrommatis K."/>
            <person name="Chen A."/>
            <person name="Palaniappan K."/>
            <person name="D'haeseleer P."/>
            <person name="Chain P."/>
            <person name="Bristow J."/>
            <person name="Eisen J.A."/>
            <person name="Markowitz V."/>
            <person name="Hugenholtz P."/>
            <person name="Schneider S."/>
            <person name="Goker M."/>
            <person name="Pukall R."/>
            <person name="Kyrpides N.C."/>
            <person name="Klenk H.P."/>
        </authorList>
    </citation>
    <scope>NUCLEOTIDE SEQUENCE [LARGE SCALE GENOMIC DNA]</scope>
    <source>
        <strain evidence="4">ATCC 14392 / DSM 20547 / JCM 11482 / CCUG 33030 / NBRC 15357 / NCTC 11040 / CCM 314 / 541</strain>
    </source>
</reference>
<dbReference type="GO" id="GO:0004519">
    <property type="term" value="F:endonuclease activity"/>
    <property type="evidence" value="ECO:0007669"/>
    <property type="project" value="UniProtKB-KW"/>
</dbReference>
<name>C7NGY4_KYTSD</name>
<dbReference type="Pfam" id="PF02021">
    <property type="entry name" value="UPF0102"/>
    <property type="match status" value="1"/>
</dbReference>
<dbReference type="AlphaFoldDB" id="C7NGY4"/>
<dbReference type="RefSeq" id="WP_015779099.1">
    <property type="nucleotide sequence ID" value="NC_013169.1"/>
</dbReference>
<dbReference type="STRING" id="478801.Ksed_11140"/>
<organism evidence="3 4">
    <name type="scientific">Kytococcus sedentarius (strain ATCC 14392 / DSM 20547 / JCM 11482 / CCUG 33030 / NBRC 15357 / NCTC 11040 / CCM 314 / 541)</name>
    <name type="common">Micrococcus sedentarius</name>
    <dbReference type="NCBI Taxonomy" id="478801"/>
    <lineage>
        <taxon>Bacteria</taxon>
        <taxon>Bacillati</taxon>
        <taxon>Actinomycetota</taxon>
        <taxon>Actinomycetes</taxon>
        <taxon>Micrococcales</taxon>
        <taxon>Kytococcaceae</taxon>
        <taxon>Kytococcus</taxon>
    </lineage>
</organism>
<dbReference type="Gene3D" id="3.40.1350.10">
    <property type="match status" value="1"/>
</dbReference>
<evidence type="ECO:0000313" key="4">
    <source>
        <dbReference type="Proteomes" id="UP000006666"/>
    </source>
</evidence>
<keyword evidence="4" id="KW-1185">Reference proteome</keyword>
<keyword evidence="3" id="KW-0378">Hydrolase</keyword>
<proteinExistence type="inferred from homology"/>
<dbReference type="InterPro" id="IPR003509">
    <property type="entry name" value="UPF0102_YraN-like"/>
</dbReference>
<dbReference type="KEGG" id="kse:Ksed_11140"/>
<dbReference type="NCBIfam" id="NF009154">
    <property type="entry name" value="PRK12497.3-3"/>
    <property type="match status" value="1"/>
</dbReference>
<dbReference type="PANTHER" id="PTHR34039:SF1">
    <property type="entry name" value="UPF0102 PROTEIN YRAN"/>
    <property type="match status" value="1"/>
</dbReference>
<dbReference type="EMBL" id="CP001686">
    <property type="protein sequence ID" value="ACV06154.1"/>
    <property type="molecule type" value="Genomic_DNA"/>
</dbReference>
<dbReference type="SUPFAM" id="SSF52980">
    <property type="entry name" value="Restriction endonuclease-like"/>
    <property type="match status" value="1"/>
</dbReference>
<accession>C7NGY4</accession>
<evidence type="ECO:0000256" key="1">
    <source>
        <dbReference type="ARBA" id="ARBA00006738"/>
    </source>
</evidence>
<dbReference type="InterPro" id="IPR011856">
    <property type="entry name" value="tRNA_endonuc-like_dom_sf"/>
</dbReference>